<feature type="domain" description="SLH" evidence="2">
    <location>
        <begin position="245"/>
        <end position="308"/>
    </location>
</feature>
<dbReference type="AlphaFoldDB" id="A0A926DLK8"/>
<gene>
    <name evidence="3" type="ORF">H8698_03730</name>
</gene>
<accession>A0A926DLK8</accession>
<name>A0A926DLK8_9FIRM</name>
<dbReference type="PROSITE" id="PS51272">
    <property type="entry name" value="SLH"/>
    <property type="match status" value="2"/>
</dbReference>
<sequence length="416" mass="45051">MCDARNGISTITPEKHLDNVKCICGNKYSVAVITKDGTLYIWNEVPTAVEGSNHYTIGMSSNQGSSGADHYYVDNFYPVAENVREVHIPRDRKIVYVTNSNEVYNWGFNHDGYHETPTKLMDGVSTVTSSSDILYLCKTNGDLLRYDGQVYDRDTGTMNDSAPRKVLDGVAGVYYHASNSSVVFAIKTDGSLWGCEVESKDISHALMGKAGSGWPPSETFVHLMDGVKLPYTDQPVQPPVPTEATVEPFTDVKVSAYYAEPVKWAVDRGVTVGTSATTFSPDATCTNAQILTFIWRAAGSPTPSLANPFTNLSGSEYYAKAAVWAYSMGMVSSNAFDASKACTRAMTMEYLWKQAGSPAVAASGKFTDVPSSAAYVTAVAWAVDNGITVGTSSTTFSPDSICTRGQIMTFLYRAEN</sequence>
<protein>
    <submittedName>
        <fullName evidence="3">S-layer homology domain-containing protein</fullName>
    </submittedName>
</protein>
<dbReference type="InterPro" id="IPR009091">
    <property type="entry name" value="RCC1/BLIP-II"/>
</dbReference>
<evidence type="ECO:0000313" key="4">
    <source>
        <dbReference type="Proteomes" id="UP000611762"/>
    </source>
</evidence>
<dbReference type="SUPFAM" id="SSF50985">
    <property type="entry name" value="RCC1/BLIP-II"/>
    <property type="match status" value="1"/>
</dbReference>
<dbReference type="Gene3D" id="2.130.10.30">
    <property type="entry name" value="Regulator of chromosome condensation 1/beta-lactamase-inhibitor protein II"/>
    <property type="match status" value="1"/>
</dbReference>
<keyword evidence="1" id="KW-0677">Repeat</keyword>
<keyword evidence="4" id="KW-1185">Reference proteome</keyword>
<dbReference type="EMBL" id="JACRSU010000001">
    <property type="protein sequence ID" value="MBC8540086.1"/>
    <property type="molecule type" value="Genomic_DNA"/>
</dbReference>
<evidence type="ECO:0000259" key="2">
    <source>
        <dbReference type="PROSITE" id="PS51272"/>
    </source>
</evidence>
<dbReference type="Pfam" id="PF00395">
    <property type="entry name" value="SLH"/>
    <property type="match status" value="2"/>
</dbReference>
<evidence type="ECO:0000256" key="1">
    <source>
        <dbReference type="ARBA" id="ARBA00022737"/>
    </source>
</evidence>
<reference evidence="3" key="1">
    <citation type="submission" date="2020-08" db="EMBL/GenBank/DDBJ databases">
        <title>Genome public.</title>
        <authorList>
            <person name="Liu C."/>
            <person name="Sun Q."/>
        </authorList>
    </citation>
    <scope>NUCLEOTIDE SEQUENCE</scope>
    <source>
        <strain evidence="3">H8</strain>
    </source>
</reference>
<dbReference type="InterPro" id="IPR001119">
    <property type="entry name" value="SLH_dom"/>
</dbReference>
<organism evidence="3 4">
    <name type="scientific">Congzhengia minquanensis</name>
    <dbReference type="NCBI Taxonomy" id="2763657"/>
    <lineage>
        <taxon>Bacteria</taxon>
        <taxon>Bacillati</taxon>
        <taxon>Bacillota</taxon>
        <taxon>Clostridia</taxon>
        <taxon>Eubacteriales</taxon>
        <taxon>Oscillospiraceae</taxon>
        <taxon>Congzhengia</taxon>
    </lineage>
</organism>
<evidence type="ECO:0000313" key="3">
    <source>
        <dbReference type="EMBL" id="MBC8540086.1"/>
    </source>
</evidence>
<comment type="caution">
    <text evidence="3">The sequence shown here is derived from an EMBL/GenBank/DDBJ whole genome shotgun (WGS) entry which is preliminary data.</text>
</comment>
<dbReference type="Proteomes" id="UP000611762">
    <property type="component" value="Unassembled WGS sequence"/>
</dbReference>
<proteinExistence type="predicted"/>
<dbReference type="RefSeq" id="WP_249311218.1">
    <property type="nucleotide sequence ID" value="NZ_JACRSU010000001.1"/>
</dbReference>
<feature type="domain" description="SLH" evidence="2">
    <location>
        <begin position="362"/>
        <end position="416"/>
    </location>
</feature>